<proteinExistence type="predicted"/>
<protein>
    <submittedName>
        <fullName evidence="6">Glycosyl transferase</fullName>
    </submittedName>
</protein>
<dbReference type="SUPFAM" id="SSF53448">
    <property type="entry name" value="Nucleotide-diphospho-sugar transferases"/>
    <property type="match status" value="1"/>
</dbReference>
<dbReference type="Pfam" id="PF13641">
    <property type="entry name" value="Glyco_tranf_2_3"/>
    <property type="match status" value="1"/>
</dbReference>
<gene>
    <name evidence="6" type="ORF">GCM10007304_37600</name>
</gene>
<dbReference type="PANTHER" id="PTHR43646">
    <property type="entry name" value="GLYCOSYLTRANSFERASE"/>
    <property type="match status" value="1"/>
</dbReference>
<evidence type="ECO:0000256" key="1">
    <source>
        <dbReference type="ARBA" id="ARBA00004236"/>
    </source>
</evidence>
<dbReference type="EMBL" id="BMCU01000004">
    <property type="protein sequence ID" value="GGG20189.1"/>
    <property type="molecule type" value="Genomic_DNA"/>
</dbReference>
<sequence>MFTPPTQLVAVVPAHNEAELLPRCLDALSRAAASVLVPVTIVVVLDACDDDTASVVPQGIEVVEIVARNVGAARAAGFASVAAELGSDAWLTTTDADSTVESGWFHNHLAHAAHADAAAGTVRVDAWPNHSTAVQRLFHEQYAAAQGNSTQKHVHGASLGIRADAYWSVGGFRPLAVGEDQDLVDRLIAAGRPVAWADDLCVATSDRTDARAGEGFAHHLRSLAVPS</sequence>
<evidence type="ECO:0000256" key="3">
    <source>
        <dbReference type="ARBA" id="ARBA00022676"/>
    </source>
</evidence>
<evidence type="ECO:0000313" key="6">
    <source>
        <dbReference type="EMBL" id="GGG20189.1"/>
    </source>
</evidence>
<dbReference type="AlphaFoldDB" id="A0A917G319"/>
<dbReference type="GO" id="GO:0005886">
    <property type="term" value="C:plasma membrane"/>
    <property type="evidence" value="ECO:0007669"/>
    <property type="project" value="UniProtKB-SubCell"/>
</dbReference>
<name>A0A917G319_9NOCA</name>
<reference evidence="6" key="2">
    <citation type="submission" date="2020-09" db="EMBL/GenBank/DDBJ databases">
        <authorList>
            <person name="Sun Q."/>
            <person name="Sedlacek I."/>
        </authorList>
    </citation>
    <scope>NUCLEOTIDE SEQUENCE</scope>
    <source>
        <strain evidence="6">CCM 7905</strain>
    </source>
</reference>
<accession>A0A917G319</accession>
<keyword evidence="7" id="KW-1185">Reference proteome</keyword>
<dbReference type="PANTHER" id="PTHR43646:SF2">
    <property type="entry name" value="GLYCOSYLTRANSFERASE 2-LIKE DOMAIN-CONTAINING PROTEIN"/>
    <property type="match status" value="1"/>
</dbReference>
<keyword evidence="5" id="KW-0472">Membrane</keyword>
<dbReference type="InterPro" id="IPR029044">
    <property type="entry name" value="Nucleotide-diphossugar_trans"/>
</dbReference>
<comment type="subcellular location">
    <subcellularLocation>
        <location evidence="1">Cell membrane</location>
    </subcellularLocation>
</comment>
<reference evidence="6" key="1">
    <citation type="journal article" date="2014" name="Int. J. Syst. Evol. Microbiol.">
        <title>Complete genome sequence of Corynebacterium casei LMG S-19264T (=DSM 44701T), isolated from a smear-ripened cheese.</title>
        <authorList>
            <consortium name="US DOE Joint Genome Institute (JGI-PGF)"/>
            <person name="Walter F."/>
            <person name="Albersmeier A."/>
            <person name="Kalinowski J."/>
            <person name="Ruckert C."/>
        </authorList>
    </citation>
    <scope>NUCLEOTIDE SEQUENCE</scope>
    <source>
        <strain evidence="6">CCM 7905</strain>
    </source>
</reference>
<dbReference type="RefSeq" id="WP_188546422.1">
    <property type="nucleotide sequence ID" value="NZ_BMCU01000004.1"/>
</dbReference>
<keyword evidence="3" id="KW-0328">Glycosyltransferase</keyword>
<dbReference type="Gene3D" id="3.90.550.10">
    <property type="entry name" value="Spore Coat Polysaccharide Biosynthesis Protein SpsA, Chain A"/>
    <property type="match status" value="1"/>
</dbReference>
<evidence type="ECO:0000313" key="7">
    <source>
        <dbReference type="Proteomes" id="UP000654257"/>
    </source>
</evidence>
<organism evidence="6 7">
    <name type="scientific">Rhodococcoides trifolii</name>
    <dbReference type="NCBI Taxonomy" id="908250"/>
    <lineage>
        <taxon>Bacteria</taxon>
        <taxon>Bacillati</taxon>
        <taxon>Actinomycetota</taxon>
        <taxon>Actinomycetes</taxon>
        <taxon>Mycobacteriales</taxon>
        <taxon>Nocardiaceae</taxon>
        <taxon>Rhodococcoides</taxon>
    </lineage>
</organism>
<comment type="caution">
    <text evidence="6">The sequence shown here is derived from an EMBL/GenBank/DDBJ whole genome shotgun (WGS) entry which is preliminary data.</text>
</comment>
<keyword evidence="2" id="KW-1003">Cell membrane</keyword>
<evidence type="ECO:0000256" key="5">
    <source>
        <dbReference type="ARBA" id="ARBA00023136"/>
    </source>
</evidence>
<dbReference type="GO" id="GO:0016757">
    <property type="term" value="F:glycosyltransferase activity"/>
    <property type="evidence" value="ECO:0007669"/>
    <property type="project" value="UniProtKB-KW"/>
</dbReference>
<keyword evidence="4 6" id="KW-0808">Transferase</keyword>
<evidence type="ECO:0000256" key="2">
    <source>
        <dbReference type="ARBA" id="ARBA00022475"/>
    </source>
</evidence>
<evidence type="ECO:0000256" key="4">
    <source>
        <dbReference type="ARBA" id="ARBA00022679"/>
    </source>
</evidence>
<dbReference type="Proteomes" id="UP000654257">
    <property type="component" value="Unassembled WGS sequence"/>
</dbReference>